<reference evidence="6" key="1">
    <citation type="journal article" date="2019" name="Int. J. Syst. Evol. Microbiol.">
        <title>The Global Catalogue of Microorganisms (GCM) 10K type strain sequencing project: providing services to taxonomists for standard genome sequencing and annotation.</title>
        <authorList>
            <consortium name="The Broad Institute Genomics Platform"/>
            <consortium name="The Broad Institute Genome Sequencing Center for Infectious Disease"/>
            <person name="Wu L."/>
            <person name="Ma J."/>
        </authorList>
    </citation>
    <scope>NUCLEOTIDE SEQUENCE [LARGE SCALE GENOMIC DNA]</scope>
    <source>
        <strain evidence="6">JCM 14326</strain>
    </source>
</reference>
<dbReference type="Pfam" id="PF13828">
    <property type="entry name" value="DUF4190"/>
    <property type="match status" value="1"/>
</dbReference>
<feature type="transmembrane region" description="Helical" evidence="2">
    <location>
        <begin position="96"/>
        <end position="120"/>
    </location>
</feature>
<evidence type="ECO:0000256" key="2">
    <source>
        <dbReference type="SAM" id="Phobius"/>
    </source>
</evidence>
<organism evidence="5 6">
    <name type="scientific">Myceligenerans crystallogenes</name>
    <dbReference type="NCBI Taxonomy" id="316335"/>
    <lineage>
        <taxon>Bacteria</taxon>
        <taxon>Bacillati</taxon>
        <taxon>Actinomycetota</taxon>
        <taxon>Actinomycetes</taxon>
        <taxon>Micrococcales</taxon>
        <taxon>Promicromonosporaceae</taxon>
        <taxon>Myceligenerans</taxon>
    </lineage>
</organism>
<dbReference type="InterPro" id="IPR025241">
    <property type="entry name" value="DUF4190"/>
</dbReference>
<sequence length="259" mass="26747">MTFDPGVPQPGAQYPAAGSNPYAPSQGGQPSLAAAGPYQTTPGGYPDPAGRPQPSGTDGFSLAALITAILGLGLVPVILGIVSLTRIKKSGQGGRGLAIAGIVLGVLEIVAGIAVLVSLVSIAGNEDFQEGLRSGYEQGLSESITMEEGTCFLSDAGIPTLDTMTRTGCDGPHRGEVIGAYTFPDGDYPGQKRVDAAAGKECNKLFESYVGTDFQTSVLDMGYLYPTNASWTLGDRWITCYAMTMDGSPLKKSVQGTAK</sequence>
<evidence type="ECO:0000256" key="1">
    <source>
        <dbReference type="SAM" id="MobiDB-lite"/>
    </source>
</evidence>
<evidence type="ECO:0000313" key="6">
    <source>
        <dbReference type="Proteomes" id="UP001501094"/>
    </source>
</evidence>
<dbReference type="InterPro" id="IPR026004">
    <property type="entry name" value="Septum_form"/>
</dbReference>
<dbReference type="Pfam" id="PF13845">
    <property type="entry name" value="Septum_form"/>
    <property type="match status" value="1"/>
</dbReference>
<feature type="domain" description="Septum formation-related" evidence="4">
    <location>
        <begin position="131"/>
        <end position="240"/>
    </location>
</feature>
<proteinExistence type="predicted"/>
<name>A0ABP4ZB93_9MICO</name>
<evidence type="ECO:0000259" key="3">
    <source>
        <dbReference type="Pfam" id="PF13828"/>
    </source>
</evidence>
<keyword evidence="2" id="KW-0472">Membrane</keyword>
<gene>
    <name evidence="5" type="ORF">GCM10009751_02440</name>
</gene>
<evidence type="ECO:0000313" key="5">
    <source>
        <dbReference type="EMBL" id="GAA1849702.1"/>
    </source>
</evidence>
<evidence type="ECO:0000259" key="4">
    <source>
        <dbReference type="Pfam" id="PF13845"/>
    </source>
</evidence>
<keyword evidence="6" id="KW-1185">Reference proteome</keyword>
<dbReference type="RefSeq" id="WP_344098845.1">
    <property type="nucleotide sequence ID" value="NZ_BAAANL010000001.1"/>
</dbReference>
<feature type="transmembrane region" description="Helical" evidence="2">
    <location>
        <begin position="60"/>
        <end position="84"/>
    </location>
</feature>
<feature type="region of interest" description="Disordered" evidence="1">
    <location>
        <begin position="1"/>
        <end position="56"/>
    </location>
</feature>
<feature type="domain" description="DUF4190" evidence="3">
    <location>
        <begin position="61"/>
        <end position="113"/>
    </location>
</feature>
<dbReference type="EMBL" id="BAAANL010000001">
    <property type="protein sequence ID" value="GAA1849702.1"/>
    <property type="molecule type" value="Genomic_DNA"/>
</dbReference>
<keyword evidence="2" id="KW-0812">Transmembrane</keyword>
<protein>
    <submittedName>
        <fullName evidence="5">DUF4190 domain-containing protein</fullName>
    </submittedName>
</protein>
<comment type="caution">
    <text evidence="5">The sequence shown here is derived from an EMBL/GenBank/DDBJ whole genome shotgun (WGS) entry which is preliminary data.</text>
</comment>
<keyword evidence="2" id="KW-1133">Transmembrane helix</keyword>
<dbReference type="Proteomes" id="UP001501094">
    <property type="component" value="Unassembled WGS sequence"/>
</dbReference>
<accession>A0ABP4ZB93</accession>